<keyword evidence="6" id="KW-0418">Kinase</keyword>
<organism evidence="10 11">
    <name type="scientific">Acinetobacter brisouii CIP 110357</name>
    <dbReference type="NCBI Taxonomy" id="1341683"/>
    <lineage>
        <taxon>Bacteria</taxon>
        <taxon>Pseudomonadati</taxon>
        <taxon>Pseudomonadota</taxon>
        <taxon>Gammaproteobacteria</taxon>
        <taxon>Moraxellales</taxon>
        <taxon>Moraxellaceae</taxon>
        <taxon>Acinetobacter</taxon>
    </lineage>
</organism>
<evidence type="ECO:0000256" key="3">
    <source>
        <dbReference type="ARBA" id="ARBA00022553"/>
    </source>
</evidence>
<dbReference type="RefSeq" id="WP_004900810.1">
    <property type="nucleotide sequence ID" value="NZ_BBTI01000002.1"/>
</dbReference>
<proteinExistence type="predicted"/>
<comment type="caution">
    <text evidence="10">The sequence shown here is derived from an EMBL/GenBank/DDBJ whole genome shotgun (WGS) entry which is preliminary data.</text>
</comment>
<dbReference type="InterPro" id="IPR011712">
    <property type="entry name" value="Sig_transdc_His_kin_sub3_dim/P"/>
</dbReference>
<name>V2U9A6_9GAMM</name>
<evidence type="ECO:0000256" key="6">
    <source>
        <dbReference type="ARBA" id="ARBA00022777"/>
    </source>
</evidence>
<dbReference type="HOGENOM" id="CLU_705195_0_0_6"/>
<dbReference type="AlphaFoldDB" id="V2U9A6"/>
<sequence length="391" mass="45161">MKVWQSLSQVWQKRRIGVDVAETSLQQQLLAAQFEVILLRLMLNIARVEQPNEQLPELLHDLQQQLDSTFAMQHVPKLCFVLCYPFTQECFIYHAQSTQLERQDLNQIQSVLLNQTYYAQSQVENLLQIQNHQARLLLLGQEMVVWRLYVQQTNAIESSLQPHLQQLDDALQQGFQYWIEQQQKRQAILLKERREFAAELHDSIAQVLGFLRLKSAQLHSLCKNQPSYSALLPLSEDLASYTHYAYQQTRELITASRLAYQELDFASALKKVMDEFAHQSSISFELDNRVAHLNVSAKYAMQLLYIIRESLSNVVRHSHASSAQVRIEYLVSGALQICICDNGRGIQLKNKRSDSFGLEIMQERAERIGAELRFVANSPQGTCVILHLEQH</sequence>
<dbReference type="SUPFAM" id="SSF55874">
    <property type="entry name" value="ATPase domain of HSP90 chaperone/DNA topoisomerase II/histidine kinase"/>
    <property type="match status" value="1"/>
</dbReference>
<dbReference type="SMART" id="SM00387">
    <property type="entry name" value="HATPase_c"/>
    <property type="match status" value="1"/>
</dbReference>
<dbReference type="Gene3D" id="1.20.5.1930">
    <property type="match status" value="1"/>
</dbReference>
<dbReference type="GO" id="GO:0016020">
    <property type="term" value="C:membrane"/>
    <property type="evidence" value="ECO:0007669"/>
    <property type="project" value="InterPro"/>
</dbReference>
<dbReference type="EC" id="2.7.13.3" evidence="2"/>
<dbReference type="InterPro" id="IPR050482">
    <property type="entry name" value="Sensor_HK_TwoCompSys"/>
</dbReference>
<dbReference type="Pfam" id="PF02518">
    <property type="entry name" value="HATPase_c"/>
    <property type="match status" value="1"/>
</dbReference>
<keyword evidence="5" id="KW-0547">Nucleotide-binding</keyword>
<dbReference type="EMBL" id="AYEU01000006">
    <property type="protein sequence ID" value="ESK51018.1"/>
    <property type="molecule type" value="Genomic_DNA"/>
</dbReference>
<dbReference type="PATRIC" id="fig|1341683.3.peg.1504"/>
<comment type="catalytic activity">
    <reaction evidence="1">
        <text>ATP + protein L-histidine = ADP + protein N-phospho-L-histidine.</text>
        <dbReference type="EC" id="2.7.13.3"/>
    </reaction>
</comment>
<evidence type="ECO:0000259" key="9">
    <source>
        <dbReference type="SMART" id="SM00387"/>
    </source>
</evidence>
<reference evidence="10 11" key="1">
    <citation type="submission" date="2013-10" db="EMBL/GenBank/DDBJ databases">
        <title>The Genome Sequence of Acinetobacter brisouii CIP 110357.</title>
        <authorList>
            <consortium name="The Broad Institute Genomics Platform"/>
            <consortium name="The Broad Institute Genome Sequencing Center for Infectious Disease"/>
            <person name="Cerqueira G."/>
            <person name="Feldgarden M."/>
            <person name="Courvalin P."/>
            <person name="Grillot-Courvalin C."/>
            <person name="Clermont D."/>
            <person name="Rocha E."/>
            <person name="Yoon E.-J."/>
            <person name="Nemec A."/>
            <person name="Young S.K."/>
            <person name="Zeng Q."/>
            <person name="Gargeya S."/>
            <person name="Fitzgerald M."/>
            <person name="Abouelleil A."/>
            <person name="Alvarado L."/>
            <person name="Berlin A.M."/>
            <person name="Chapman S.B."/>
            <person name="Gainer-Dewar J."/>
            <person name="Goldberg J."/>
            <person name="Gnerre S."/>
            <person name="Griggs A."/>
            <person name="Gujja S."/>
            <person name="Hansen M."/>
            <person name="Howarth C."/>
            <person name="Imamovic A."/>
            <person name="Ireland A."/>
            <person name="Larimer J."/>
            <person name="McCowan C."/>
            <person name="Murphy C."/>
            <person name="Pearson M."/>
            <person name="Poon T.W."/>
            <person name="Priest M."/>
            <person name="Roberts A."/>
            <person name="Saif S."/>
            <person name="Shea T."/>
            <person name="Sykes S."/>
            <person name="Wortman J."/>
            <person name="Nusbaum C."/>
            <person name="Birren B."/>
        </authorList>
    </citation>
    <scope>NUCLEOTIDE SEQUENCE [LARGE SCALE GENOMIC DNA]</scope>
    <source>
        <strain evidence="10 11">CIP 110357</strain>
    </source>
</reference>
<keyword evidence="4" id="KW-0808">Transferase</keyword>
<dbReference type="GO" id="GO:0046983">
    <property type="term" value="F:protein dimerization activity"/>
    <property type="evidence" value="ECO:0007669"/>
    <property type="project" value="InterPro"/>
</dbReference>
<dbReference type="GO" id="GO:0000155">
    <property type="term" value="F:phosphorelay sensor kinase activity"/>
    <property type="evidence" value="ECO:0007669"/>
    <property type="project" value="InterPro"/>
</dbReference>
<dbReference type="STRING" id="396323.VH98_05400"/>
<keyword evidence="8" id="KW-0902">Two-component regulatory system</keyword>
<dbReference type="CDD" id="cd16917">
    <property type="entry name" value="HATPase_UhpB-NarQ-NarX-like"/>
    <property type="match status" value="1"/>
</dbReference>
<dbReference type="Pfam" id="PF07730">
    <property type="entry name" value="HisKA_3"/>
    <property type="match status" value="1"/>
</dbReference>
<dbReference type="InterPro" id="IPR036890">
    <property type="entry name" value="HATPase_C_sf"/>
</dbReference>
<evidence type="ECO:0000256" key="2">
    <source>
        <dbReference type="ARBA" id="ARBA00012438"/>
    </source>
</evidence>
<keyword evidence="3" id="KW-0597">Phosphoprotein</keyword>
<evidence type="ECO:0000313" key="11">
    <source>
        <dbReference type="Proteomes" id="UP000018418"/>
    </source>
</evidence>
<feature type="domain" description="Histidine kinase/HSP90-like ATPase" evidence="9">
    <location>
        <begin position="298"/>
        <end position="391"/>
    </location>
</feature>
<dbReference type="PANTHER" id="PTHR24421:SF10">
    <property type="entry name" value="NITRATE_NITRITE SENSOR PROTEIN NARQ"/>
    <property type="match status" value="1"/>
</dbReference>
<evidence type="ECO:0000256" key="8">
    <source>
        <dbReference type="ARBA" id="ARBA00023012"/>
    </source>
</evidence>
<dbReference type="OrthoDB" id="9811306at2"/>
<keyword evidence="11" id="KW-1185">Reference proteome</keyword>
<dbReference type="Proteomes" id="UP000018418">
    <property type="component" value="Unassembled WGS sequence"/>
</dbReference>
<protein>
    <recommendedName>
        <fullName evidence="2">histidine kinase</fullName>
        <ecNumber evidence="2">2.7.13.3</ecNumber>
    </recommendedName>
</protein>
<evidence type="ECO:0000256" key="7">
    <source>
        <dbReference type="ARBA" id="ARBA00022840"/>
    </source>
</evidence>
<evidence type="ECO:0000313" key="10">
    <source>
        <dbReference type="EMBL" id="ESK51018.1"/>
    </source>
</evidence>
<keyword evidence="7" id="KW-0067">ATP-binding</keyword>
<dbReference type="PANTHER" id="PTHR24421">
    <property type="entry name" value="NITRATE/NITRITE SENSOR PROTEIN NARX-RELATED"/>
    <property type="match status" value="1"/>
</dbReference>
<dbReference type="InterPro" id="IPR003594">
    <property type="entry name" value="HATPase_dom"/>
</dbReference>
<evidence type="ECO:0000256" key="1">
    <source>
        <dbReference type="ARBA" id="ARBA00000085"/>
    </source>
</evidence>
<evidence type="ECO:0000256" key="5">
    <source>
        <dbReference type="ARBA" id="ARBA00022741"/>
    </source>
</evidence>
<gene>
    <name evidence="10" type="ORF">P255_01518</name>
</gene>
<evidence type="ECO:0000256" key="4">
    <source>
        <dbReference type="ARBA" id="ARBA00022679"/>
    </source>
</evidence>
<dbReference type="Gene3D" id="3.30.565.10">
    <property type="entry name" value="Histidine kinase-like ATPase, C-terminal domain"/>
    <property type="match status" value="1"/>
</dbReference>
<dbReference type="GO" id="GO:0005524">
    <property type="term" value="F:ATP binding"/>
    <property type="evidence" value="ECO:0007669"/>
    <property type="project" value="UniProtKB-KW"/>
</dbReference>
<accession>V2U9A6</accession>